<dbReference type="eggNOG" id="ENOG502QSFK">
    <property type="taxonomic scope" value="Eukaryota"/>
</dbReference>
<dbReference type="GO" id="GO:0006355">
    <property type="term" value="P:regulation of DNA-templated transcription"/>
    <property type="evidence" value="ECO:0007669"/>
    <property type="project" value="InterPro"/>
</dbReference>
<keyword evidence="5" id="KW-0804">Transcription</keyword>
<feature type="short sequence motif" description="Bipartite nuclear localization signal" evidence="4">
    <location>
        <begin position="87"/>
        <end position="97"/>
    </location>
</feature>
<dbReference type="GO" id="GO:0099402">
    <property type="term" value="P:plant organ development"/>
    <property type="evidence" value="ECO:0007669"/>
    <property type="project" value="UniProtKB-ARBA"/>
</dbReference>
<evidence type="ECO:0000256" key="1">
    <source>
        <dbReference type="ARBA" id="ARBA00004123"/>
    </source>
</evidence>
<sequence length="330" mass="36499">MNSSGGSNGGMMMGFSSNKSPFTVSQWQELEHQALIFKYMVAGLPVPPDLVLPIQRSFDSISHNFFHHPTLSYCSFYGKKVDPEPGRCRRTDGKKWRCSKEAYPDSKYCERHMHRGRNRSRKPVESQTMAQSSSTVTSLTATGGSSSSRAGDFQILPANNAFGSLQNTAASGTDRADYHLDTIPYGIPSKEYRYLQGLKSEGGEHSFFAEASGGNKGLQMESQLENTWSLMSTRVSSFSASKSSNNSMLQNSYPQHSFLSNEYASGEAVKEEGQPLRPFFNEWPKSRDSWSGLEDERSNQTAFSTTQLSISIPMSSSDFSATSSQSPHDN</sequence>
<comment type="subcellular location">
    <subcellularLocation>
        <location evidence="1 4 5">Nucleus</location>
    </subcellularLocation>
</comment>
<dbReference type="PANTHER" id="PTHR31602">
    <property type="entry name" value="GROWTH-REGULATING FACTOR 5"/>
    <property type="match status" value="1"/>
</dbReference>
<feature type="domain" description="WRC" evidence="8">
    <location>
        <begin position="82"/>
        <end position="126"/>
    </location>
</feature>
<dbReference type="PROSITE" id="PS51666">
    <property type="entry name" value="QLQ"/>
    <property type="match status" value="1"/>
</dbReference>
<evidence type="ECO:0000256" key="5">
    <source>
        <dbReference type="RuleBase" id="RU367127"/>
    </source>
</evidence>
<comment type="function">
    <text evidence="5">Transcription activator.</text>
</comment>
<evidence type="ECO:0000256" key="2">
    <source>
        <dbReference type="ARBA" id="ARBA00008122"/>
    </source>
</evidence>
<dbReference type="GeneID" id="101506120"/>
<dbReference type="STRING" id="3827.A0A1S2YLE3"/>
<dbReference type="GO" id="GO:0005634">
    <property type="term" value="C:nucleus"/>
    <property type="evidence" value="ECO:0007669"/>
    <property type="project" value="UniProtKB-SubCell"/>
</dbReference>
<organism evidence="9 10">
    <name type="scientific">Cicer arietinum</name>
    <name type="common">Chickpea</name>
    <name type="synonym">Garbanzo</name>
    <dbReference type="NCBI Taxonomy" id="3827"/>
    <lineage>
        <taxon>Eukaryota</taxon>
        <taxon>Viridiplantae</taxon>
        <taxon>Streptophyta</taxon>
        <taxon>Embryophyta</taxon>
        <taxon>Tracheophyta</taxon>
        <taxon>Spermatophyta</taxon>
        <taxon>Magnoliopsida</taxon>
        <taxon>eudicotyledons</taxon>
        <taxon>Gunneridae</taxon>
        <taxon>Pentapetalae</taxon>
        <taxon>rosids</taxon>
        <taxon>fabids</taxon>
        <taxon>Fabales</taxon>
        <taxon>Fabaceae</taxon>
        <taxon>Papilionoideae</taxon>
        <taxon>50 kb inversion clade</taxon>
        <taxon>NPAAA clade</taxon>
        <taxon>Hologalegina</taxon>
        <taxon>IRL clade</taxon>
        <taxon>Cicereae</taxon>
        <taxon>Cicer</taxon>
    </lineage>
</organism>
<keyword evidence="5" id="KW-0805">Transcription regulation</keyword>
<dbReference type="PANTHER" id="PTHR31602:SF8">
    <property type="entry name" value="GROWTH-REGULATING FACTOR 5"/>
    <property type="match status" value="1"/>
</dbReference>
<dbReference type="SMART" id="SM00951">
    <property type="entry name" value="QLQ"/>
    <property type="match status" value="1"/>
</dbReference>
<dbReference type="GO" id="GO:0006351">
    <property type="term" value="P:DNA-templated transcription"/>
    <property type="evidence" value="ECO:0007669"/>
    <property type="project" value="UniProtKB-UniRule"/>
</dbReference>
<evidence type="ECO:0000259" key="7">
    <source>
        <dbReference type="PROSITE" id="PS51666"/>
    </source>
</evidence>
<evidence type="ECO:0000256" key="4">
    <source>
        <dbReference type="PROSITE-ProRule" id="PRU01002"/>
    </source>
</evidence>
<evidence type="ECO:0000313" key="9">
    <source>
        <dbReference type="Proteomes" id="UP000087171"/>
    </source>
</evidence>
<feature type="compositionally biased region" description="Low complexity" evidence="6">
    <location>
        <begin position="309"/>
        <end position="330"/>
    </location>
</feature>
<evidence type="ECO:0000256" key="6">
    <source>
        <dbReference type="SAM" id="MobiDB-lite"/>
    </source>
</evidence>
<evidence type="ECO:0000256" key="3">
    <source>
        <dbReference type="ARBA" id="ARBA00023242"/>
    </source>
</evidence>
<dbReference type="InterPro" id="IPR014977">
    <property type="entry name" value="WRC_dom"/>
</dbReference>
<dbReference type="Pfam" id="PF08879">
    <property type="entry name" value="WRC"/>
    <property type="match status" value="1"/>
</dbReference>
<dbReference type="InterPro" id="IPR031137">
    <property type="entry name" value="GRF"/>
</dbReference>
<comment type="domain">
    <text evidence="5">The QLQ domain and WRC domain may be involved in protein-protein interaction and DNA-binding, respectively.</text>
</comment>
<dbReference type="AlphaFoldDB" id="A0A1S2YLE3"/>
<feature type="compositionally biased region" description="Low complexity" evidence="6">
    <location>
        <begin position="132"/>
        <end position="148"/>
    </location>
</feature>
<keyword evidence="9" id="KW-1185">Reference proteome</keyword>
<feature type="domain" description="QLQ" evidence="7">
    <location>
        <begin position="21"/>
        <end position="56"/>
    </location>
</feature>
<feature type="region of interest" description="Disordered" evidence="6">
    <location>
        <begin position="274"/>
        <end position="330"/>
    </location>
</feature>
<feature type="compositionally biased region" description="Polar residues" evidence="6">
    <location>
        <begin position="299"/>
        <end position="308"/>
    </location>
</feature>
<feature type="short sequence motif" description="Bipartite nuclear localization signal" evidence="4">
    <location>
        <begin position="115"/>
        <end position="122"/>
    </location>
</feature>
<keyword evidence="3 4" id="KW-0539">Nucleus</keyword>
<gene>
    <name evidence="10" type="primary">LOC101506120</name>
</gene>
<evidence type="ECO:0000313" key="10">
    <source>
        <dbReference type="RefSeq" id="XP_004506550.1"/>
    </source>
</evidence>
<reference evidence="10" key="2">
    <citation type="submission" date="2025-08" db="UniProtKB">
        <authorList>
            <consortium name="RefSeq"/>
        </authorList>
    </citation>
    <scope>IDENTIFICATION</scope>
    <source>
        <tissue evidence="10">Etiolated seedlings</tissue>
    </source>
</reference>
<dbReference type="RefSeq" id="XP_004506550.1">
    <property type="nucleotide sequence ID" value="XM_004506493.3"/>
</dbReference>
<feature type="region of interest" description="Disordered" evidence="6">
    <location>
        <begin position="109"/>
        <end position="152"/>
    </location>
</feature>
<dbReference type="GO" id="GO:0005524">
    <property type="term" value="F:ATP binding"/>
    <property type="evidence" value="ECO:0007669"/>
    <property type="project" value="UniProtKB-UniRule"/>
</dbReference>
<comment type="similarity">
    <text evidence="2 5">Belongs to the GRF family.</text>
</comment>
<feature type="compositionally biased region" description="Basic and acidic residues" evidence="6">
    <location>
        <begin position="284"/>
        <end position="298"/>
    </location>
</feature>
<dbReference type="Proteomes" id="UP000087171">
    <property type="component" value="Chromosome Ca6"/>
</dbReference>
<accession>A0A1S2YLE3</accession>
<reference evidence="9" key="1">
    <citation type="journal article" date="2013" name="Nat. Biotechnol.">
        <title>Draft genome sequence of chickpea (Cicer arietinum) provides a resource for trait improvement.</title>
        <authorList>
            <person name="Varshney R.K."/>
            <person name="Song C."/>
            <person name="Saxena R.K."/>
            <person name="Azam S."/>
            <person name="Yu S."/>
            <person name="Sharpe A.G."/>
            <person name="Cannon S."/>
            <person name="Baek J."/>
            <person name="Rosen B.D."/>
            <person name="Tar'an B."/>
            <person name="Millan T."/>
            <person name="Zhang X."/>
            <person name="Ramsay L.D."/>
            <person name="Iwata A."/>
            <person name="Wang Y."/>
            <person name="Nelson W."/>
            <person name="Farmer A.D."/>
            <person name="Gaur P.M."/>
            <person name="Soderlund C."/>
            <person name="Penmetsa R.V."/>
            <person name="Xu C."/>
            <person name="Bharti A.K."/>
            <person name="He W."/>
            <person name="Winter P."/>
            <person name="Zhao S."/>
            <person name="Hane J.K."/>
            <person name="Carrasquilla-Garcia N."/>
            <person name="Condie J.A."/>
            <person name="Upadhyaya H.D."/>
            <person name="Luo M.C."/>
            <person name="Thudi M."/>
            <person name="Gowda C.L."/>
            <person name="Singh N.P."/>
            <person name="Lichtenzveig J."/>
            <person name="Gali K.K."/>
            <person name="Rubio J."/>
            <person name="Nadarajan N."/>
            <person name="Dolezel J."/>
            <person name="Bansal K.C."/>
            <person name="Xu X."/>
            <person name="Edwards D."/>
            <person name="Zhang G."/>
            <person name="Kahl G."/>
            <person name="Gil J."/>
            <person name="Singh K.B."/>
            <person name="Datta S.K."/>
            <person name="Jackson S.A."/>
            <person name="Wang J."/>
            <person name="Cook D.R."/>
        </authorList>
    </citation>
    <scope>NUCLEOTIDE SEQUENCE [LARGE SCALE GENOMIC DNA]</scope>
    <source>
        <strain evidence="9">cv. CDC Frontier</strain>
    </source>
</reference>
<name>A0A1S2YLE3_CICAR</name>
<dbReference type="PROSITE" id="PS51667">
    <property type="entry name" value="WRC"/>
    <property type="match status" value="1"/>
</dbReference>
<protein>
    <recommendedName>
        <fullName evidence="5">Growth-regulating factor</fullName>
    </recommendedName>
</protein>
<dbReference type="KEGG" id="cam:101506120"/>
<evidence type="ECO:0000259" key="8">
    <source>
        <dbReference type="PROSITE" id="PS51667"/>
    </source>
</evidence>
<dbReference type="InterPro" id="IPR014978">
    <property type="entry name" value="Gln-Leu-Gln_QLQ"/>
</dbReference>
<keyword evidence="5" id="KW-0010">Activator</keyword>
<feature type="compositionally biased region" description="Basic residues" evidence="6">
    <location>
        <begin position="112"/>
        <end position="121"/>
    </location>
</feature>
<dbReference type="Pfam" id="PF08880">
    <property type="entry name" value="QLQ"/>
    <property type="match status" value="1"/>
</dbReference>
<dbReference type="OrthoDB" id="1927209at2759"/>
<dbReference type="PaxDb" id="3827-XP_004506549.1"/>
<proteinExistence type="inferred from homology"/>